<feature type="domain" description="UspA" evidence="2">
    <location>
        <begin position="1"/>
        <end position="147"/>
    </location>
</feature>
<evidence type="ECO:0000313" key="4">
    <source>
        <dbReference type="Proteomes" id="UP001464555"/>
    </source>
</evidence>
<dbReference type="InterPro" id="IPR014729">
    <property type="entry name" value="Rossmann-like_a/b/a_fold"/>
</dbReference>
<comment type="similarity">
    <text evidence="1">Belongs to the universal stress protein A family.</text>
</comment>
<organism evidence="3 4">
    <name type="scientific">Flavobacterium arundinis</name>
    <dbReference type="NCBI Taxonomy" id="3139143"/>
    <lineage>
        <taxon>Bacteria</taxon>
        <taxon>Pseudomonadati</taxon>
        <taxon>Bacteroidota</taxon>
        <taxon>Flavobacteriia</taxon>
        <taxon>Flavobacteriales</taxon>
        <taxon>Flavobacteriaceae</taxon>
        <taxon>Flavobacterium</taxon>
    </lineage>
</organism>
<sequence length="276" mass="31323">MKKILFPTDFSAASLNAFVYALHLAKNINAEIITLHVYELPIGLAIDNYDFLLENYNIGEWGVFENFKSEVPKLRDIAERERMEHIPVTHMLERGIPVDEIVTTAASERADIIVMGTKGATGLKEVFLGTIAEKVIRHAKSFVIAVPEGYAYEPIQKVLFLTEYEKYETGLLKKAKGFADIFKAHIHVLEVKKHNDDAIGVHISKWKDSFKSDDITFSFINTDATEDLILEFIDYHKINIAAMSIHHKNLFERLFLFSLSKQMAFHSTIPVLGIPA</sequence>
<comment type="caution">
    <text evidence="3">The sequence shown here is derived from an EMBL/GenBank/DDBJ whole genome shotgun (WGS) entry which is preliminary data.</text>
</comment>
<keyword evidence="4" id="KW-1185">Reference proteome</keyword>
<evidence type="ECO:0000256" key="1">
    <source>
        <dbReference type="ARBA" id="ARBA00008791"/>
    </source>
</evidence>
<reference evidence="3 4" key="1">
    <citation type="submission" date="2024-04" db="EMBL/GenBank/DDBJ databases">
        <title>Flavobacterium sp. DGU11 16S ribosomal RNA gene Genome sequencing and assembly.</title>
        <authorList>
            <person name="Park S."/>
        </authorList>
    </citation>
    <scope>NUCLEOTIDE SEQUENCE [LARGE SCALE GENOMIC DNA]</scope>
    <source>
        <strain evidence="3 4">DGU11</strain>
    </source>
</reference>
<dbReference type="Pfam" id="PF00582">
    <property type="entry name" value="Usp"/>
    <property type="match status" value="1"/>
</dbReference>
<dbReference type="RefSeq" id="WP_341695019.1">
    <property type="nucleotide sequence ID" value="NZ_JBBYHR010000001.1"/>
</dbReference>
<dbReference type="PANTHER" id="PTHR46268">
    <property type="entry name" value="STRESS RESPONSE PROTEIN NHAX"/>
    <property type="match status" value="1"/>
</dbReference>
<dbReference type="SUPFAM" id="SSF52402">
    <property type="entry name" value="Adenine nucleotide alpha hydrolases-like"/>
    <property type="match status" value="2"/>
</dbReference>
<dbReference type="Proteomes" id="UP001464555">
    <property type="component" value="Unassembled WGS sequence"/>
</dbReference>
<gene>
    <name evidence="3" type="ORF">AAEO56_00350</name>
</gene>
<dbReference type="PRINTS" id="PR01438">
    <property type="entry name" value="UNVRSLSTRESS"/>
</dbReference>
<protein>
    <submittedName>
        <fullName evidence="3">Universal stress protein</fullName>
    </submittedName>
</protein>
<dbReference type="CDD" id="cd00293">
    <property type="entry name" value="USP-like"/>
    <property type="match status" value="1"/>
</dbReference>
<name>A0ABU9HSJ3_9FLAO</name>
<accession>A0ABU9HSJ3</accession>
<dbReference type="Gene3D" id="3.40.50.620">
    <property type="entry name" value="HUPs"/>
    <property type="match status" value="2"/>
</dbReference>
<proteinExistence type="inferred from homology"/>
<dbReference type="EMBL" id="JBBYHR010000001">
    <property type="protein sequence ID" value="MEL1242693.1"/>
    <property type="molecule type" value="Genomic_DNA"/>
</dbReference>
<dbReference type="PANTHER" id="PTHR46268:SF6">
    <property type="entry name" value="UNIVERSAL STRESS PROTEIN UP12"/>
    <property type="match status" value="1"/>
</dbReference>
<dbReference type="InterPro" id="IPR006015">
    <property type="entry name" value="Universal_stress_UspA"/>
</dbReference>
<dbReference type="InterPro" id="IPR006016">
    <property type="entry name" value="UspA"/>
</dbReference>
<evidence type="ECO:0000313" key="3">
    <source>
        <dbReference type="EMBL" id="MEL1242693.1"/>
    </source>
</evidence>
<evidence type="ECO:0000259" key="2">
    <source>
        <dbReference type="Pfam" id="PF00582"/>
    </source>
</evidence>